<gene>
    <name evidence="5" type="ORF">X975_02358</name>
</gene>
<dbReference type="Pfam" id="PF16763">
    <property type="entry name" value="Spidroin_N"/>
    <property type="match status" value="1"/>
</dbReference>
<dbReference type="Gene3D" id="1.10.274.70">
    <property type="match status" value="1"/>
</dbReference>
<feature type="compositionally biased region" description="Polar residues" evidence="1">
    <location>
        <begin position="985"/>
        <end position="997"/>
    </location>
</feature>
<evidence type="ECO:0000256" key="1">
    <source>
        <dbReference type="SAM" id="MobiDB-lite"/>
    </source>
</evidence>
<sequence length="1135" mass="124190">MGWISAFIFFAVLFSGFLNAGFSAAVDSSPDTALRFAQCMIQRITQSPFFTEEDTENLIVVTDVMAAAMHDRAIPPKIVMDAFATSMSGIVIGDNAFRNLQRKAEYSSDLEQCSIAVTGFIDTPFINEALRLVSVLERAKSLPTIDESYSLRMPSIQQTSKQIYSPLTQPVGFSGTSIVSLGSSMPQLQGSVISDSSSRAIPQVNQKRSHNSFGPSLEDIIERILRTSPIFVKVFRRGIKQQDAIRYARIIISAGLADFNPVVINEAFQAVTNAISLLPSNSTPQDYAFSISRSITSVLELHDLYLFADAQGIARAMILRLDSIQGRQLPTVANKNAESESLLLPLDSITFKSQGVQSQQPPIIISEPSNIQAAQFQNELNRLLTESDIIANIFCSNYNPTQISQIVFRMIKRALDDLGSQISTVIATDVTNSVAELSPEYICGQYALTISKGIADNLLIRRLLDSYDATTIKDRMSSSLRQNTAFGSMNIKLQIPEQTALRSDEYFIQGVPKDGINIPLDLQSEVQLSGQEFINPSQNAKQIVIPEETRLNDPILNVRIALENALVSSEPFLEIFNPSTTSEDAAIYATLIAREALSEYGAPVVEDVDTVVRDAMSNLPPGSSSSDYASSLVNSIIATLNMYGLTTDIQPEFLASTMLLNLDSEIQKFMASGDDSFTETYDFELYKDITTESLVQDVTDQIDDVTDVPSVDSEEYVIYEISPNKNLHISGDKSSDALINKTSDATTVNERSEMPKNVNSSSKVSVDNVLETPLNTSSKTSVSAINSKDTLLENAYGNIPQTDFPDFLETHESISITPPAGIIEIHGATESSYIAGIVNANESSSIETTTTVLDAVVTDAVIDVGKLSKALMGEINPILKVLNVTNDARNNQDVDESENLKEKKAPIPESDSGIEVHKKPPVSDVNESTNKGVELTNNSEEEDKEKKEENVPVTSTATTAIPKEETYNTNSPPAESLGLPHHIQTRGSTFQEPSNLEQSVTPIMPPVVNRRTISAREPSSIILEPSFWIPNMSPSDKSKISYSGNIEDLSLPLYDYYSIDIEDPAVIFAKDVSVLASSSIAYLKSSDYDLNQLCDKLNDIASLVSIPPIRRCTRMAMVEFLLHVVKAITLILKGV</sequence>
<feature type="compositionally biased region" description="Low complexity" evidence="1">
    <location>
        <begin position="756"/>
        <end position="765"/>
    </location>
</feature>
<evidence type="ECO:0000313" key="5">
    <source>
        <dbReference type="EMBL" id="KFM79464.1"/>
    </source>
</evidence>
<evidence type="ECO:0000256" key="2">
    <source>
        <dbReference type="SAM" id="SignalP"/>
    </source>
</evidence>
<dbReference type="EMBL" id="KK120968">
    <property type="protein sequence ID" value="KFM79464.1"/>
    <property type="molecule type" value="Genomic_DNA"/>
</dbReference>
<dbReference type="AlphaFoldDB" id="A0A087UQ25"/>
<name>A0A087UQ25_STEMI</name>
<feature type="domain" description="Spidroin N-terminal" evidence="4">
    <location>
        <begin position="28"/>
        <end position="139"/>
    </location>
</feature>
<keyword evidence="6" id="KW-1185">Reference proteome</keyword>
<feature type="region of interest" description="Disordered" evidence="1">
    <location>
        <begin position="745"/>
        <end position="765"/>
    </location>
</feature>
<dbReference type="Pfam" id="PF12042">
    <property type="entry name" value="RP1-2"/>
    <property type="match status" value="1"/>
</dbReference>
<feature type="compositionally biased region" description="Polar residues" evidence="1">
    <location>
        <begin position="925"/>
        <end position="938"/>
    </location>
</feature>
<protein>
    <submittedName>
        <fullName evidence="5">Uncharacterized protein</fullName>
    </submittedName>
</protein>
<keyword evidence="2" id="KW-0732">Signal</keyword>
<feature type="non-terminal residue" evidence="5">
    <location>
        <position position="1135"/>
    </location>
</feature>
<dbReference type="InterPro" id="IPR021915">
    <property type="entry name" value="RP1-2"/>
</dbReference>
<reference evidence="5 6" key="1">
    <citation type="submission" date="2013-11" db="EMBL/GenBank/DDBJ databases">
        <title>Genome sequencing of Stegodyphus mimosarum.</title>
        <authorList>
            <person name="Bechsgaard J."/>
        </authorList>
    </citation>
    <scope>NUCLEOTIDE SEQUENCE [LARGE SCALE GENOMIC DNA]</scope>
</reference>
<evidence type="ECO:0000313" key="6">
    <source>
        <dbReference type="Proteomes" id="UP000054359"/>
    </source>
</evidence>
<proteinExistence type="predicted"/>
<feature type="chain" id="PRO_5001830711" evidence="2">
    <location>
        <begin position="26"/>
        <end position="1135"/>
    </location>
</feature>
<dbReference type="Gene3D" id="1.10.274.60">
    <property type="entry name" value="Spidroin, repetitive domain"/>
    <property type="match status" value="3"/>
</dbReference>
<feature type="region of interest" description="Disordered" evidence="1">
    <location>
        <begin position="890"/>
        <end position="997"/>
    </location>
</feature>
<dbReference type="InterPro" id="IPR043070">
    <property type="entry name" value="Spidroin_repeat"/>
</dbReference>
<feature type="signal peptide" evidence="2">
    <location>
        <begin position="1"/>
        <end position="25"/>
    </location>
</feature>
<feature type="domain" description="Tubuliform egg casing silk strands structural" evidence="3">
    <location>
        <begin position="562"/>
        <end position="663"/>
    </location>
</feature>
<evidence type="ECO:0000259" key="3">
    <source>
        <dbReference type="Pfam" id="PF12042"/>
    </source>
</evidence>
<dbReference type="InterPro" id="IPR031913">
    <property type="entry name" value="Spidroin_N"/>
</dbReference>
<dbReference type="InterPro" id="IPR038243">
    <property type="entry name" value="Spidroin_N_sf"/>
</dbReference>
<organism evidence="5 6">
    <name type="scientific">Stegodyphus mimosarum</name>
    <name type="common">African social velvet spider</name>
    <dbReference type="NCBI Taxonomy" id="407821"/>
    <lineage>
        <taxon>Eukaryota</taxon>
        <taxon>Metazoa</taxon>
        <taxon>Ecdysozoa</taxon>
        <taxon>Arthropoda</taxon>
        <taxon>Chelicerata</taxon>
        <taxon>Arachnida</taxon>
        <taxon>Araneae</taxon>
        <taxon>Araneomorphae</taxon>
        <taxon>Entelegynae</taxon>
        <taxon>Eresoidea</taxon>
        <taxon>Eresidae</taxon>
        <taxon>Stegodyphus</taxon>
    </lineage>
</organism>
<dbReference type="Proteomes" id="UP000054359">
    <property type="component" value="Unassembled WGS sequence"/>
</dbReference>
<evidence type="ECO:0000259" key="4">
    <source>
        <dbReference type="Pfam" id="PF16763"/>
    </source>
</evidence>
<dbReference type="OrthoDB" id="6422556at2759"/>
<accession>A0A087UQ25</accession>